<protein>
    <submittedName>
        <fullName evidence="2">IstB ATP binding domain-containing protein</fullName>
    </submittedName>
</protein>
<dbReference type="InterPro" id="IPR027417">
    <property type="entry name" value="P-loop_NTPase"/>
</dbReference>
<name>I0WYW7_RHOOP</name>
<dbReference type="GO" id="GO:0005524">
    <property type="term" value="F:ATP binding"/>
    <property type="evidence" value="ECO:0007669"/>
    <property type="project" value="InterPro"/>
</dbReference>
<dbReference type="InterPro" id="IPR002611">
    <property type="entry name" value="IstB_ATP-bd"/>
</dbReference>
<dbReference type="Pfam" id="PF01695">
    <property type="entry name" value="IstB_IS21"/>
    <property type="match status" value="1"/>
</dbReference>
<dbReference type="AlphaFoldDB" id="I0WYW7"/>
<organism evidence="2 3">
    <name type="scientific">Rhodococcus opacus RKJ300 = JCM 13270</name>
    <dbReference type="NCBI Taxonomy" id="1165867"/>
    <lineage>
        <taxon>Bacteria</taxon>
        <taxon>Bacillati</taxon>
        <taxon>Actinomycetota</taxon>
        <taxon>Actinomycetes</taxon>
        <taxon>Mycobacteriales</taxon>
        <taxon>Nocardiaceae</taxon>
        <taxon>Rhodococcus</taxon>
    </lineage>
</organism>
<dbReference type="Gene3D" id="3.40.50.300">
    <property type="entry name" value="P-loop containing nucleotide triphosphate hydrolases"/>
    <property type="match status" value="1"/>
</dbReference>
<comment type="caution">
    <text evidence="2">The sequence shown here is derived from an EMBL/GenBank/DDBJ whole genome shotgun (WGS) entry which is preliminary data.</text>
</comment>
<gene>
    <name evidence="2" type="ORF">W59_02471</name>
</gene>
<sequence>MAADAAEGLYRLVDAAYEKRALALSSNLHPSGFDELMPKTLATATVDRLMHHAHLCQTSGDSIRMSQALAGTGTTPLI</sequence>
<reference evidence="2 3" key="1">
    <citation type="journal article" date="2012" name="J. Bacteriol.">
        <title>Draft genome sequence of the nitrophenol-degrading actinomycete Rhodococcus imtechensis RKJ300.</title>
        <authorList>
            <person name="Vikram S."/>
            <person name="Kumar S."/>
            <person name="Subramanian S."/>
            <person name="Raghava G.P."/>
        </authorList>
    </citation>
    <scope>NUCLEOTIDE SEQUENCE [LARGE SCALE GENOMIC DNA]</scope>
    <source>
        <strain evidence="2 3">RKJ300</strain>
    </source>
</reference>
<accession>I0WYW7</accession>
<evidence type="ECO:0000259" key="1">
    <source>
        <dbReference type="Pfam" id="PF01695"/>
    </source>
</evidence>
<feature type="domain" description="IstB-like ATP-binding" evidence="1">
    <location>
        <begin position="4"/>
        <end position="67"/>
    </location>
</feature>
<dbReference type="Proteomes" id="UP000006447">
    <property type="component" value="Unassembled WGS sequence"/>
</dbReference>
<dbReference type="EMBL" id="AJJH01000014">
    <property type="protein sequence ID" value="EID81583.1"/>
    <property type="molecule type" value="Genomic_DNA"/>
</dbReference>
<proteinExistence type="predicted"/>
<evidence type="ECO:0000313" key="3">
    <source>
        <dbReference type="Proteomes" id="UP000006447"/>
    </source>
</evidence>
<evidence type="ECO:0000313" key="2">
    <source>
        <dbReference type="EMBL" id="EID81583.1"/>
    </source>
</evidence>
<dbReference type="PATRIC" id="fig|1165867.3.peg.493"/>